<sequence length="58" mass="6508">APVTSCYFYDDLTQVPGQCNKFNRCINGVLTTESCPVGFNFDRSLRACNVANQVYTCY</sequence>
<dbReference type="GO" id="GO:0005576">
    <property type="term" value="C:extracellular region"/>
    <property type="evidence" value="ECO:0007669"/>
    <property type="project" value="InterPro"/>
</dbReference>
<accession>A0A814AX52</accession>
<name>A0A814AX52_9BILA</name>
<comment type="caution">
    <text evidence="2">The sequence shown here is derived from an EMBL/GenBank/DDBJ whole genome shotgun (WGS) entry which is preliminary data.</text>
</comment>
<dbReference type="AlphaFoldDB" id="A0A814AX52"/>
<dbReference type="InterPro" id="IPR002557">
    <property type="entry name" value="Chitin-bd_dom"/>
</dbReference>
<dbReference type="Proteomes" id="UP000663879">
    <property type="component" value="Unassembled WGS sequence"/>
</dbReference>
<evidence type="ECO:0000313" key="2">
    <source>
        <dbReference type="EMBL" id="CAF0920285.1"/>
    </source>
</evidence>
<evidence type="ECO:0000313" key="3">
    <source>
        <dbReference type="Proteomes" id="UP000663879"/>
    </source>
</evidence>
<dbReference type="GO" id="GO:0008061">
    <property type="term" value="F:chitin binding"/>
    <property type="evidence" value="ECO:0007669"/>
    <property type="project" value="InterPro"/>
</dbReference>
<dbReference type="InterPro" id="IPR036508">
    <property type="entry name" value="Chitin-bd_dom_sf"/>
</dbReference>
<evidence type="ECO:0000259" key="1">
    <source>
        <dbReference type="PROSITE" id="PS50940"/>
    </source>
</evidence>
<protein>
    <recommendedName>
        <fullName evidence="1">Chitin-binding type-2 domain-containing protein</fullName>
    </recommendedName>
</protein>
<dbReference type="OrthoDB" id="6020543at2759"/>
<dbReference type="SUPFAM" id="SSF57625">
    <property type="entry name" value="Invertebrate chitin-binding proteins"/>
    <property type="match status" value="1"/>
</dbReference>
<dbReference type="Pfam" id="PF01607">
    <property type="entry name" value="CBM_14"/>
    <property type="match status" value="1"/>
</dbReference>
<keyword evidence="3" id="KW-1185">Reference proteome</keyword>
<feature type="non-terminal residue" evidence="2">
    <location>
        <position position="1"/>
    </location>
</feature>
<proteinExistence type="predicted"/>
<reference evidence="2" key="1">
    <citation type="submission" date="2021-02" db="EMBL/GenBank/DDBJ databases">
        <authorList>
            <person name="Nowell W R."/>
        </authorList>
    </citation>
    <scope>NUCLEOTIDE SEQUENCE</scope>
    <source>
        <strain evidence="2">Ploen Becks lab</strain>
    </source>
</reference>
<organism evidence="2 3">
    <name type="scientific">Brachionus calyciflorus</name>
    <dbReference type="NCBI Taxonomy" id="104777"/>
    <lineage>
        <taxon>Eukaryota</taxon>
        <taxon>Metazoa</taxon>
        <taxon>Spiralia</taxon>
        <taxon>Gnathifera</taxon>
        <taxon>Rotifera</taxon>
        <taxon>Eurotatoria</taxon>
        <taxon>Monogononta</taxon>
        <taxon>Pseudotrocha</taxon>
        <taxon>Ploima</taxon>
        <taxon>Brachionidae</taxon>
        <taxon>Brachionus</taxon>
    </lineage>
</organism>
<dbReference type="EMBL" id="CAJNOC010002226">
    <property type="protein sequence ID" value="CAF0920285.1"/>
    <property type="molecule type" value="Genomic_DNA"/>
</dbReference>
<dbReference type="PROSITE" id="PS50940">
    <property type="entry name" value="CHIT_BIND_II"/>
    <property type="match status" value="1"/>
</dbReference>
<dbReference type="Gene3D" id="2.170.140.10">
    <property type="entry name" value="Chitin binding domain"/>
    <property type="match status" value="1"/>
</dbReference>
<feature type="domain" description="Chitin-binding type-2" evidence="1">
    <location>
        <begin position="3"/>
        <end position="58"/>
    </location>
</feature>
<gene>
    <name evidence="2" type="ORF">OXX778_LOCUS12350</name>
</gene>